<dbReference type="PROSITE" id="PS00187">
    <property type="entry name" value="TPP_ENZYMES"/>
    <property type="match status" value="1"/>
</dbReference>
<dbReference type="InterPro" id="IPR029035">
    <property type="entry name" value="DHS-like_NAD/FAD-binding_dom"/>
</dbReference>
<comment type="cofactor">
    <cofactor evidence="1">
        <name>thiamine diphosphate</name>
        <dbReference type="ChEBI" id="CHEBI:58937"/>
    </cofactor>
</comment>
<feature type="domain" description="Thiamine pyrophosphate enzyme N-terminal TPP-binding" evidence="7">
    <location>
        <begin position="1"/>
        <end position="114"/>
    </location>
</feature>
<dbReference type="Pfam" id="PF00205">
    <property type="entry name" value="TPP_enzyme_M"/>
    <property type="match status" value="1"/>
</dbReference>
<dbReference type="Pfam" id="PF02775">
    <property type="entry name" value="TPP_enzyme_C"/>
    <property type="match status" value="1"/>
</dbReference>
<feature type="domain" description="Thiamine pyrophosphate enzyme central" evidence="5">
    <location>
        <begin position="191"/>
        <end position="325"/>
    </location>
</feature>
<dbReference type="InterPro" id="IPR029061">
    <property type="entry name" value="THDP-binding"/>
</dbReference>
<sequence>MRLTEVACNIVAEEGVDRVFGLMGDGNMTLITYLTSELDIPFHTSRHEAGGIGMADGYARATGNVGVCTVTQGPGLTNAMTALVTARKARSPLVLLLGDVAEVQRGWPQDIDHDAMLGAAGVPVIWANDPTTIHTDVRKAFAMARALSAPVAVNFPLDHQTREWEPWDVDVEREDTDDSAPEPRGASAEGIAAVAALLMGAHRPLIVAGRGAMRSGAGETLRRLGEHVGALMATTLPAKGLFRDDPYDIGIAGSLGTNQGISLINTADVVLTLGASLNDFTTLKGSLFSDRVTLIRCDVDVAPGANRRRADVDLEGDATAIAAQLLEAVTALGESREAFRTEAITTLLREFSVEQEFTDNSEPEAMDPRSVMVTLGDVLPHNRQIVTDVGHFFGFSSTFLATGAEARYFPVVDFGAVGSGIGVAIGASLARPDLTTVFFVGDGGLMMSLPDLDTVARLQPRMIIIVMNDGAYGSELQMLRQWNLPIVAATFDNPSFETLGETFGIPSMTVLDVAGLAAISDRFAACEGPLLVDCHITQNVLASWLAGAFER</sequence>
<evidence type="ECO:0000256" key="3">
    <source>
        <dbReference type="ARBA" id="ARBA00023052"/>
    </source>
</evidence>
<dbReference type="InterPro" id="IPR012000">
    <property type="entry name" value="Thiamin_PyroP_enz_cen_dom"/>
</dbReference>
<dbReference type="AlphaFoldDB" id="A0A6J7JZA6"/>
<dbReference type="GO" id="GO:0000287">
    <property type="term" value="F:magnesium ion binding"/>
    <property type="evidence" value="ECO:0007669"/>
    <property type="project" value="InterPro"/>
</dbReference>
<dbReference type="PANTHER" id="PTHR18968">
    <property type="entry name" value="THIAMINE PYROPHOSPHATE ENZYMES"/>
    <property type="match status" value="1"/>
</dbReference>
<dbReference type="EMBL" id="CAFBPU010000006">
    <property type="protein sequence ID" value="CAB5023370.1"/>
    <property type="molecule type" value="Genomic_DNA"/>
</dbReference>
<dbReference type="GO" id="GO:0003984">
    <property type="term" value="F:acetolactate synthase activity"/>
    <property type="evidence" value="ECO:0007669"/>
    <property type="project" value="TreeGrafter"/>
</dbReference>
<reference evidence="8" key="1">
    <citation type="submission" date="2020-05" db="EMBL/GenBank/DDBJ databases">
        <authorList>
            <person name="Chiriac C."/>
            <person name="Salcher M."/>
            <person name="Ghai R."/>
            <person name="Kavagutti S V."/>
        </authorList>
    </citation>
    <scope>NUCLEOTIDE SEQUENCE</scope>
</reference>
<organism evidence="8">
    <name type="scientific">freshwater metagenome</name>
    <dbReference type="NCBI Taxonomy" id="449393"/>
    <lineage>
        <taxon>unclassified sequences</taxon>
        <taxon>metagenomes</taxon>
        <taxon>ecological metagenomes</taxon>
    </lineage>
</organism>
<evidence type="ECO:0000313" key="9">
    <source>
        <dbReference type="EMBL" id="CAB5023370.1"/>
    </source>
</evidence>
<evidence type="ECO:0000259" key="5">
    <source>
        <dbReference type="Pfam" id="PF00205"/>
    </source>
</evidence>
<dbReference type="PANTHER" id="PTHR18968:SF13">
    <property type="entry name" value="ACETOLACTATE SYNTHASE CATALYTIC SUBUNIT, MITOCHONDRIAL"/>
    <property type="match status" value="1"/>
</dbReference>
<dbReference type="Pfam" id="PF02776">
    <property type="entry name" value="TPP_enzyme_N"/>
    <property type="match status" value="1"/>
</dbReference>
<dbReference type="InterPro" id="IPR012001">
    <property type="entry name" value="Thiamin_PyroP_enz_TPP-bd_dom"/>
</dbReference>
<dbReference type="InterPro" id="IPR011766">
    <property type="entry name" value="TPP_enzyme_TPP-bd"/>
</dbReference>
<dbReference type="GO" id="GO:0005948">
    <property type="term" value="C:acetolactate synthase complex"/>
    <property type="evidence" value="ECO:0007669"/>
    <property type="project" value="TreeGrafter"/>
</dbReference>
<name>A0A6J7JZA6_9ZZZZ</name>
<evidence type="ECO:0000259" key="7">
    <source>
        <dbReference type="Pfam" id="PF02776"/>
    </source>
</evidence>
<protein>
    <submittedName>
        <fullName evidence="8">Unannotated protein</fullName>
    </submittedName>
</protein>
<evidence type="ECO:0000256" key="4">
    <source>
        <dbReference type="RuleBase" id="RU362132"/>
    </source>
</evidence>
<dbReference type="SUPFAM" id="SSF52518">
    <property type="entry name" value="Thiamin diphosphate-binding fold (THDP-binding)"/>
    <property type="match status" value="2"/>
</dbReference>
<dbReference type="InterPro" id="IPR045229">
    <property type="entry name" value="TPP_enz"/>
</dbReference>
<comment type="similarity">
    <text evidence="2 4">Belongs to the TPP enzyme family.</text>
</comment>
<evidence type="ECO:0000256" key="2">
    <source>
        <dbReference type="ARBA" id="ARBA00007812"/>
    </source>
</evidence>
<dbReference type="GO" id="GO:0050660">
    <property type="term" value="F:flavin adenine dinucleotide binding"/>
    <property type="evidence" value="ECO:0007669"/>
    <property type="project" value="TreeGrafter"/>
</dbReference>
<dbReference type="SUPFAM" id="SSF52467">
    <property type="entry name" value="DHS-like NAD/FAD-binding domain"/>
    <property type="match status" value="1"/>
</dbReference>
<keyword evidence="3 4" id="KW-0786">Thiamine pyrophosphate</keyword>
<gene>
    <name evidence="8" type="ORF">UFOPK3752_01512</name>
    <name evidence="9" type="ORF">UFOPK4150_00379</name>
</gene>
<dbReference type="CDD" id="cd00568">
    <property type="entry name" value="TPP_enzymes"/>
    <property type="match status" value="1"/>
</dbReference>
<evidence type="ECO:0000259" key="6">
    <source>
        <dbReference type="Pfam" id="PF02775"/>
    </source>
</evidence>
<dbReference type="GO" id="GO:0030976">
    <property type="term" value="F:thiamine pyrophosphate binding"/>
    <property type="evidence" value="ECO:0007669"/>
    <property type="project" value="InterPro"/>
</dbReference>
<dbReference type="EMBL" id="CAFBND010000066">
    <property type="protein sequence ID" value="CAB4948585.1"/>
    <property type="molecule type" value="Genomic_DNA"/>
</dbReference>
<evidence type="ECO:0000256" key="1">
    <source>
        <dbReference type="ARBA" id="ARBA00001964"/>
    </source>
</evidence>
<dbReference type="GO" id="GO:0009099">
    <property type="term" value="P:L-valine biosynthetic process"/>
    <property type="evidence" value="ECO:0007669"/>
    <property type="project" value="TreeGrafter"/>
</dbReference>
<accession>A0A6J7JZA6</accession>
<dbReference type="Gene3D" id="3.40.50.970">
    <property type="match status" value="2"/>
</dbReference>
<dbReference type="CDD" id="cd07035">
    <property type="entry name" value="TPP_PYR_POX_like"/>
    <property type="match status" value="1"/>
</dbReference>
<dbReference type="Gene3D" id="3.40.50.1220">
    <property type="entry name" value="TPP-binding domain"/>
    <property type="match status" value="1"/>
</dbReference>
<dbReference type="InterPro" id="IPR000399">
    <property type="entry name" value="TPP-bd_CS"/>
</dbReference>
<dbReference type="GO" id="GO:0009097">
    <property type="term" value="P:isoleucine biosynthetic process"/>
    <property type="evidence" value="ECO:0007669"/>
    <property type="project" value="TreeGrafter"/>
</dbReference>
<proteinExistence type="inferred from homology"/>
<feature type="domain" description="Thiamine pyrophosphate enzyme TPP-binding" evidence="6">
    <location>
        <begin position="388"/>
        <end position="534"/>
    </location>
</feature>
<evidence type="ECO:0000313" key="8">
    <source>
        <dbReference type="EMBL" id="CAB4948585.1"/>
    </source>
</evidence>